<evidence type="ECO:0000259" key="3">
    <source>
        <dbReference type="Pfam" id="PF05368"/>
    </source>
</evidence>
<keyword evidence="2" id="KW-0521">NADP</keyword>
<dbReference type="InterPro" id="IPR008030">
    <property type="entry name" value="NmrA-like"/>
</dbReference>
<dbReference type="InterPro" id="IPR036291">
    <property type="entry name" value="NAD(P)-bd_dom_sf"/>
</dbReference>
<dbReference type="SUPFAM" id="SSF51735">
    <property type="entry name" value="NAD(P)-binding Rossmann-fold domains"/>
    <property type="match status" value="1"/>
</dbReference>
<keyword evidence="5" id="KW-1185">Reference proteome</keyword>
<dbReference type="AlphaFoldDB" id="A0A1E3PZ30"/>
<dbReference type="Gene3D" id="3.40.50.720">
    <property type="entry name" value="NAD(P)-binding Rossmann-like Domain"/>
    <property type="match status" value="1"/>
</dbReference>
<dbReference type="Gene3D" id="3.90.25.10">
    <property type="entry name" value="UDP-galactose 4-epimerase, domain 1"/>
    <property type="match status" value="1"/>
</dbReference>
<dbReference type="GO" id="GO:0005634">
    <property type="term" value="C:nucleus"/>
    <property type="evidence" value="ECO:0007669"/>
    <property type="project" value="TreeGrafter"/>
</dbReference>
<dbReference type="EMBL" id="KV454299">
    <property type="protein sequence ID" value="ODQ70671.1"/>
    <property type="molecule type" value="Genomic_DNA"/>
</dbReference>
<gene>
    <name evidence="4" type="ORF">LIPSTDRAFT_74123</name>
</gene>
<dbReference type="PANTHER" id="PTHR42748:SF28">
    <property type="entry name" value="NMRA-LIKE DOMAIN-CONTAINING PROTEIN"/>
    <property type="match status" value="1"/>
</dbReference>
<sequence>MSKLVVVVGATGGQGGSVVSAVLKDKSFKIRGITRNPDSEKAKSLTSKGVEMVRADLNDPSSLVKAFEGAYAIFAVTDFFEPFGKMDGDKAAQVEYQQGVNLASAASKTASLQHYLWSTLPYSNKLSQGKLTVYHLDGKARVDEFIKQDKQLLSKTTFIFYTFFASNLFYPMYSPIFIKSANKYVLLNPGDPEKTPIASLGDHRTNVGIFAHSILINPPKPGTYVKCSVEDFPSMNAYFAKWGSASGWVASSQSTTVLQIPLEQYKALWPKWGDELGVMMKFWELMGENSWIPLSGDAIVHGRELMTEAAQKELVTTAEAFKAIDWTPLF</sequence>
<proteinExistence type="inferred from homology"/>
<dbReference type="Proteomes" id="UP000094385">
    <property type="component" value="Unassembled WGS sequence"/>
</dbReference>
<evidence type="ECO:0000313" key="4">
    <source>
        <dbReference type="EMBL" id="ODQ70671.1"/>
    </source>
</evidence>
<organism evidence="4 5">
    <name type="scientific">Lipomyces starkeyi NRRL Y-11557</name>
    <dbReference type="NCBI Taxonomy" id="675824"/>
    <lineage>
        <taxon>Eukaryota</taxon>
        <taxon>Fungi</taxon>
        <taxon>Dikarya</taxon>
        <taxon>Ascomycota</taxon>
        <taxon>Saccharomycotina</taxon>
        <taxon>Lipomycetes</taxon>
        <taxon>Lipomycetales</taxon>
        <taxon>Lipomycetaceae</taxon>
        <taxon>Lipomyces</taxon>
    </lineage>
</organism>
<reference evidence="4 5" key="1">
    <citation type="journal article" date="2016" name="Proc. Natl. Acad. Sci. U.S.A.">
        <title>Comparative genomics of biotechnologically important yeasts.</title>
        <authorList>
            <person name="Riley R."/>
            <person name="Haridas S."/>
            <person name="Wolfe K.H."/>
            <person name="Lopes M.R."/>
            <person name="Hittinger C.T."/>
            <person name="Goeker M."/>
            <person name="Salamov A.A."/>
            <person name="Wisecaver J.H."/>
            <person name="Long T.M."/>
            <person name="Calvey C.H."/>
            <person name="Aerts A.L."/>
            <person name="Barry K.W."/>
            <person name="Choi C."/>
            <person name="Clum A."/>
            <person name="Coughlan A.Y."/>
            <person name="Deshpande S."/>
            <person name="Douglass A.P."/>
            <person name="Hanson S.J."/>
            <person name="Klenk H.-P."/>
            <person name="LaButti K.M."/>
            <person name="Lapidus A."/>
            <person name="Lindquist E.A."/>
            <person name="Lipzen A.M."/>
            <person name="Meier-Kolthoff J.P."/>
            <person name="Ohm R.A."/>
            <person name="Otillar R.P."/>
            <person name="Pangilinan J.L."/>
            <person name="Peng Y."/>
            <person name="Rokas A."/>
            <person name="Rosa C.A."/>
            <person name="Scheuner C."/>
            <person name="Sibirny A.A."/>
            <person name="Slot J.C."/>
            <person name="Stielow J.B."/>
            <person name="Sun H."/>
            <person name="Kurtzman C.P."/>
            <person name="Blackwell M."/>
            <person name="Grigoriev I.V."/>
            <person name="Jeffries T.W."/>
        </authorList>
    </citation>
    <scope>NUCLEOTIDE SEQUENCE [LARGE SCALE GENOMIC DNA]</scope>
    <source>
        <strain evidence="4 5">NRRL Y-11557</strain>
    </source>
</reference>
<protein>
    <recommendedName>
        <fullName evidence="3">NmrA-like domain-containing protein</fullName>
    </recommendedName>
</protein>
<comment type="similarity">
    <text evidence="1">Belongs to the NmrA-type oxidoreductase family.</text>
</comment>
<dbReference type="Pfam" id="PF05368">
    <property type="entry name" value="NmrA"/>
    <property type="match status" value="1"/>
</dbReference>
<dbReference type="CDD" id="cd05251">
    <property type="entry name" value="NmrA_like_SDR_a"/>
    <property type="match status" value="1"/>
</dbReference>
<dbReference type="InterPro" id="IPR051164">
    <property type="entry name" value="NmrA-like_oxidored"/>
</dbReference>
<feature type="domain" description="NmrA-like" evidence="3">
    <location>
        <begin position="1"/>
        <end position="247"/>
    </location>
</feature>
<dbReference type="PANTHER" id="PTHR42748">
    <property type="entry name" value="NITROGEN METABOLITE REPRESSION PROTEIN NMRA FAMILY MEMBER"/>
    <property type="match status" value="1"/>
</dbReference>
<name>A0A1E3PZ30_LIPST</name>
<accession>A0A1E3PZ30</accession>
<dbReference type="OrthoDB" id="3358371at2759"/>
<evidence type="ECO:0000313" key="5">
    <source>
        <dbReference type="Proteomes" id="UP000094385"/>
    </source>
</evidence>
<evidence type="ECO:0000256" key="1">
    <source>
        <dbReference type="ARBA" id="ARBA00006328"/>
    </source>
</evidence>
<dbReference type="STRING" id="675824.A0A1E3PZ30"/>
<evidence type="ECO:0000256" key="2">
    <source>
        <dbReference type="ARBA" id="ARBA00022857"/>
    </source>
</evidence>